<dbReference type="InterPro" id="IPR001977">
    <property type="entry name" value="Depp_CoAkinase"/>
</dbReference>
<dbReference type="GO" id="GO:0015937">
    <property type="term" value="P:coenzyme A biosynthetic process"/>
    <property type="evidence" value="ECO:0007669"/>
    <property type="project" value="UniProtKB-UniRule"/>
</dbReference>
<keyword evidence="2 3" id="KW-0067">ATP-binding</keyword>
<keyword evidence="3" id="KW-0963">Cytoplasm</keyword>
<keyword evidence="3" id="KW-0808">Transferase</keyword>
<evidence type="ECO:0000256" key="3">
    <source>
        <dbReference type="HAMAP-Rule" id="MF_00376"/>
    </source>
</evidence>
<comment type="similarity">
    <text evidence="3">Belongs to the CoaE family.</text>
</comment>
<proteinExistence type="inferred from homology"/>
<sequence length="202" mass="22632">MSDRPSRVIGLTGGIATGKSTVAKYIADTHKIPILDADIYARDAVEIGSPILVKIVERYGKSILLTDGNLDRKQLGEIIFQDSSMRQWIEELIHPYVRDRFVTESAKLNQPTGVFVIPLLFEAKMTDLVTETWVVYCTKEQQLQRLIQRNSLTLREAESRISAQMPLEEKCQLADVILDNSGTPAALEAQILQALNRSIALH</sequence>
<comment type="pathway">
    <text evidence="3">Cofactor biosynthesis; coenzyme A biosynthesis; CoA from (R)-pantothenate: step 5/5.</text>
</comment>
<keyword evidence="6" id="KW-1185">Reference proteome</keyword>
<name>A0A2T1C6G5_9CYAN</name>
<dbReference type="PANTHER" id="PTHR10695:SF46">
    <property type="entry name" value="BIFUNCTIONAL COENZYME A SYNTHASE-RELATED"/>
    <property type="match status" value="1"/>
</dbReference>
<reference evidence="5 6" key="1">
    <citation type="submission" date="2018-02" db="EMBL/GenBank/DDBJ databases">
        <authorList>
            <person name="Cohen D.B."/>
            <person name="Kent A.D."/>
        </authorList>
    </citation>
    <scope>NUCLEOTIDE SEQUENCE [LARGE SCALE GENOMIC DNA]</scope>
    <source>
        <strain evidence="5 6">CCAP 1448/3</strain>
    </source>
</reference>
<evidence type="ECO:0000256" key="2">
    <source>
        <dbReference type="ARBA" id="ARBA00022840"/>
    </source>
</evidence>
<feature type="binding site" evidence="3">
    <location>
        <begin position="16"/>
        <end position="21"/>
    </location>
    <ligand>
        <name>ATP</name>
        <dbReference type="ChEBI" id="CHEBI:30616"/>
    </ligand>
</feature>
<dbReference type="NCBIfam" id="TIGR00152">
    <property type="entry name" value="dephospho-CoA kinase"/>
    <property type="match status" value="1"/>
</dbReference>
<keyword evidence="3" id="KW-0173">Coenzyme A biosynthesis</keyword>
<evidence type="ECO:0000256" key="4">
    <source>
        <dbReference type="NCBIfam" id="TIGR00152"/>
    </source>
</evidence>
<dbReference type="EMBL" id="PVWJ01000024">
    <property type="protein sequence ID" value="PSB03824.1"/>
    <property type="molecule type" value="Genomic_DNA"/>
</dbReference>
<comment type="function">
    <text evidence="3">Catalyzes the phosphorylation of the 3'-hydroxyl group of dephosphocoenzyme A to form coenzyme A.</text>
</comment>
<accession>A0A2T1C6G5</accession>
<dbReference type="EC" id="2.7.1.24" evidence="3 4"/>
<comment type="caution">
    <text evidence="5">The sequence shown here is derived from an EMBL/GenBank/DDBJ whole genome shotgun (WGS) entry which is preliminary data.</text>
</comment>
<dbReference type="InterPro" id="IPR027417">
    <property type="entry name" value="P-loop_NTPase"/>
</dbReference>
<dbReference type="RefSeq" id="WP_106287899.1">
    <property type="nucleotide sequence ID" value="NZ_CAWNTC010000242.1"/>
</dbReference>
<dbReference type="Pfam" id="PF01121">
    <property type="entry name" value="CoaE"/>
    <property type="match status" value="1"/>
</dbReference>
<dbReference type="PROSITE" id="PS51219">
    <property type="entry name" value="DPCK"/>
    <property type="match status" value="1"/>
</dbReference>
<reference evidence="5 6" key="2">
    <citation type="submission" date="2018-03" db="EMBL/GenBank/DDBJ databases">
        <title>The ancient ancestry and fast evolution of plastids.</title>
        <authorList>
            <person name="Moore K.R."/>
            <person name="Magnabosco C."/>
            <person name="Momper L."/>
            <person name="Gold D.A."/>
            <person name="Bosak T."/>
            <person name="Fournier G.P."/>
        </authorList>
    </citation>
    <scope>NUCLEOTIDE SEQUENCE [LARGE SCALE GENOMIC DNA]</scope>
    <source>
        <strain evidence="5 6">CCAP 1448/3</strain>
    </source>
</reference>
<evidence type="ECO:0000313" key="5">
    <source>
        <dbReference type="EMBL" id="PSB03824.1"/>
    </source>
</evidence>
<dbReference type="GO" id="GO:0005737">
    <property type="term" value="C:cytoplasm"/>
    <property type="evidence" value="ECO:0007669"/>
    <property type="project" value="UniProtKB-SubCell"/>
</dbReference>
<dbReference type="Proteomes" id="UP000238762">
    <property type="component" value="Unassembled WGS sequence"/>
</dbReference>
<dbReference type="HAMAP" id="MF_00376">
    <property type="entry name" value="Dephospho_CoA_kinase"/>
    <property type="match status" value="1"/>
</dbReference>
<dbReference type="GO" id="GO:0005524">
    <property type="term" value="F:ATP binding"/>
    <property type="evidence" value="ECO:0007669"/>
    <property type="project" value="UniProtKB-UniRule"/>
</dbReference>
<dbReference type="GO" id="GO:0004140">
    <property type="term" value="F:dephospho-CoA kinase activity"/>
    <property type="evidence" value="ECO:0007669"/>
    <property type="project" value="UniProtKB-UniRule"/>
</dbReference>
<evidence type="ECO:0000256" key="1">
    <source>
        <dbReference type="ARBA" id="ARBA00022741"/>
    </source>
</evidence>
<comment type="catalytic activity">
    <reaction evidence="3">
        <text>3'-dephospho-CoA + ATP = ADP + CoA + H(+)</text>
        <dbReference type="Rhea" id="RHEA:18245"/>
        <dbReference type="ChEBI" id="CHEBI:15378"/>
        <dbReference type="ChEBI" id="CHEBI:30616"/>
        <dbReference type="ChEBI" id="CHEBI:57287"/>
        <dbReference type="ChEBI" id="CHEBI:57328"/>
        <dbReference type="ChEBI" id="CHEBI:456216"/>
        <dbReference type="EC" id="2.7.1.24"/>
    </reaction>
</comment>
<protein>
    <recommendedName>
        <fullName evidence="3 4">Dephospho-CoA kinase</fullName>
        <ecNumber evidence="3 4">2.7.1.24</ecNumber>
    </recommendedName>
    <alternativeName>
        <fullName evidence="3">Dephosphocoenzyme A kinase</fullName>
    </alternativeName>
</protein>
<gene>
    <name evidence="3" type="primary">coaE</name>
    <name evidence="5" type="ORF">C7B64_06865</name>
</gene>
<organism evidence="5 6">
    <name type="scientific">Merismopedia glauca CCAP 1448/3</name>
    <dbReference type="NCBI Taxonomy" id="1296344"/>
    <lineage>
        <taxon>Bacteria</taxon>
        <taxon>Bacillati</taxon>
        <taxon>Cyanobacteriota</taxon>
        <taxon>Cyanophyceae</taxon>
        <taxon>Synechococcales</taxon>
        <taxon>Merismopediaceae</taxon>
        <taxon>Merismopedia</taxon>
    </lineage>
</organism>
<dbReference type="Gene3D" id="3.40.50.300">
    <property type="entry name" value="P-loop containing nucleotide triphosphate hydrolases"/>
    <property type="match status" value="1"/>
</dbReference>
<dbReference type="UniPathway" id="UPA00241">
    <property type="reaction ID" value="UER00356"/>
</dbReference>
<dbReference type="SUPFAM" id="SSF52540">
    <property type="entry name" value="P-loop containing nucleoside triphosphate hydrolases"/>
    <property type="match status" value="1"/>
</dbReference>
<comment type="subcellular location">
    <subcellularLocation>
        <location evidence="3">Cytoplasm</location>
    </subcellularLocation>
</comment>
<dbReference type="OrthoDB" id="9812943at2"/>
<dbReference type="PANTHER" id="PTHR10695">
    <property type="entry name" value="DEPHOSPHO-COA KINASE-RELATED"/>
    <property type="match status" value="1"/>
</dbReference>
<dbReference type="AlphaFoldDB" id="A0A2T1C6G5"/>
<dbReference type="CDD" id="cd02022">
    <property type="entry name" value="DPCK"/>
    <property type="match status" value="1"/>
</dbReference>
<keyword evidence="3 5" id="KW-0418">Kinase</keyword>
<evidence type="ECO:0000313" key="6">
    <source>
        <dbReference type="Proteomes" id="UP000238762"/>
    </source>
</evidence>
<keyword evidence="1 3" id="KW-0547">Nucleotide-binding</keyword>